<feature type="domain" description="Helicase ATP-binding" evidence="1">
    <location>
        <begin position="154"/>
        <end position="318"/>
    </location>
</feature>
<dbReference type="InterPro" id="IPR014001">
    <property type="entry name" value="Helicase_ATP-bd"/>
</dbReference>
<keyword evidence="4" id="KW-1185">Reference proteome</keyword>
<dbReference type="PANTHER" id="PTHR47396:SF1">
    <property type="entry name" value="ATP-DEPENDENT HELICASE IRC3-RELATED"/>
    <property type="match status" value="1"/>
</dbReference>
<evidence type="ECO:0000259" key="2">
    <source>
        <dbReference type="PROSITE" id="PS51194"/>
    </source>
</evidence>
<dbReference type="Pfam" id="PF00271">
    <property type="entry name" value="Helicase_C"/>
    <property type="match status" value="1"/>
</dbReference>
<reference evidence="3 4" key="1">
    <citation type="submission" date="2018-01" db="EMBL/GenBank/DDBJ databases">
        <title>Whole genome sequencing of Histamine producing bacteria.</title>
        <authorList>
            <person name="Butler K."/>
        </authorList>
    </citation>
    <scope>NUCLEOTIDE SEQUENCE [LARGE SCALE GENOMIC DNA]</scope>
    <source>
        <strain evidence="3 4">DSM 100436</strain>
    </source>
</reference>
<dbReference type="OrthoDB" id="9802848at2"/>
<dbReference type="Pfam" id="PF04471">
    <property type="entry name" value="Mrr_cat"/>
    <property type="match status" value="1"/>
</dbReference>
<dbReference type="SMART" id="SM00490">
    <property type="entry name" value="HELICc"/>
    <property type="match status" value="1"/>
</dbReference>
<dbReference type="Gene3D" id="3.40.50.300">
    <property type="entry name" value="P-loop containing nucleotide triphosphate hydrolases"/>
    <property type="match status" value="2"/>
</dbReference>
<evidence type="ECO:0000259" key="1">
    <source>
        <dbReference type="PROSITE" id="PS51192"/>
    </source>
</evidence>
<dbReference type="GO" id="GO:0005524">
    <property type="term" value="F:ATP binding"/>
    <property type="evidence" value="ECO:0007669"/>
    <property type="project" value="InterPro"/>
</dbReference>
<sequence>MFFNEVSIYGSWQAFERLVCRYLAHKGFSGVRLVGQTRDKGADVIAHKGGKRWLIQVKHWKAKIGVEVVDTTLESLRYYRADVPVIVALNGFQDKALRQQQVLLAQGIPLQLWSASKLVKNTSRLSDDYPYGCPSEVFERRDYQENAIQQLVHEYHRPEANRTLVVMATGLGKSHVTFEFLRRILSGGEIRVLFLAHTNDLVYQLERSFWPYLKTSQETLVWNGYERPIADELERVPFVFACLNTVSSYVQNGHQLPPFDVVFVDECHHVGDDGMYADILDAADAGRPGGPFLVGATATPWRPDETDLKGIFGNPIVSIDLVKGLKSGFLSNVDYRMFTDNIDWNALRDLKGDNFSPRKINRTLFISEWDDAVVLELKKAWSEQQVPRAIVFCGTVDHAITMRDRINALGFCRAEAIYSRTMGGMVLEGYERNRILCDFHDGAIQVVCAVDIFNEGIDVPDVNIVVFQRVTHSRRIFIQQLGRGLRLSPGKDKVIVLDFVSDIRRFAAGISLKDSLREADGPLPGRPVRLRLPYKVSFCKVGGEDPKTESFLRQWLDDVAAIEEANEDASVLKFPPSFNKG</sequence>
<dbReference type="Proteomes" id="UP000241771">
    <property type="component" value="Unassembled WGS sequence"/>
</dbReference>
<proteinExistence type="predicted"/>
<accession>A0A2T3NRP7</accession>
<comment type="caution">
    <text evidence="3">The sequence shown here is derived from an EMBL/GenBank/DDBJ whole genome shotgun (WGS) entry which is preliminary data.</text>
</comment>
<dbReference type="GO" id="GO:0003677">
    <property type="term" value="F:DNA binding"/>
    <property type="evidence" value="ECO:0007669"/>
    <property type="project" value="InterPro"/>
</dbReference>
<dbReference type="RefSeq" id="WP_036823161.1">
    <property type="nucleotide sequence ID" value="NZ_JGVO01000442.1"/>
</dbReference>
<dbReference type="GO" id="GO:0009307">
    <property type="term" value="P:DNA restriction-modification system"/>
    <property type="evidence" value="ECO:0007669"/>
    <property type="project" value="InterPro"/>
</dbReference>
<evidence type="ECO:0000313" key="4">
    <source>
        <dbReference type="Proteomes" id="UP000241771"/>
    </source>
</evidence>
<dbReference type="Pfam" id="PF04851">
    <property type="entry name" value="ResIII"/>
    <property type="match status" value="1"/>
</dbReference>
<dbReference type="InterPro" id="IPR001650">
    <property type="entry name" value="Helicase_C-like"/>
</dbReference>
<protein>
    <submittedName>
        <fullName evidence="3">Restriction endonuclease subunit R</fullName>
    </submittedName>
</protein>
<dbReference type="InterPro" id="IPR027417">
    <property type="entry name" value="P-loop_NTPase"/>
</dbReference>
<dbReference type="AlphaFoldDB" id="A0A2T3NRP7"/>
<dbReference type="CDD" id="cd18799">
    <property type="entry name" value="SF2_C_EcoAI-like"/>
    <property type="match status" value="1"/>
</dbReference>
<name>A0A2T3NRP7_9GAMM</name>
<dbReference type="SUPFAM" id="SSF52540">
    <property type="entry name" value="P-loop containing nucleoside triphosphate hydrolases"/>
    <property type="match status" value="1"/>
</dbReference>
<keyword evidence="3" id="KW-0255">Endonuclease</keyword>
<keyword evidence="3" id="KW-0540">Nuclease</keyword>
<dbReference type="Gene3D" id="3.40.1350.10">
    <property type="match status" value="1"/>
</dbReference>
<dbReference type="GO" id="GO:0016787">
    <property type="term" value="F:hydrolase activity"/>
    <property type="evidence" value="ECO:0007669"/>
    <property type="project" value="InterPro"/>
</dbReference>
<gene>
    <name evidence="3" type="ORF">C9I98_13730</name>
</gene>
<dbReference type="InterPro" id="IPR050742">
    <property type="entry name" value="Helicase_Restrict-Modif_Enz"/>
</dbReference>
<keyword evidence="3" id="KW-0378">Hydrolase</keyword>
<dbReference type="PANTHER" id="PTHR47396">
    <property type="entry name" value="TYPE I RESTRICTION ENZYME ECOKI R PROTEIN"/>
    <property type="match status" value="1"/>
</dbReference>
<dbReference type="GO" id="GO:0004519">
    <property type="term" value="F:endonuclease activity"/>
    <property type="evidence" value="ECO:0007669"/>
    <property type="project" value="UniProtKB-KW"/>
</dbReference>
<dbReference type="SUPFAM" id="SSF52980">
    <property type="entry name" value="Restriction endonuclease-like"/>
    <property type="match status" value="1"/>
</dbReference>
<evidence type="ECO:0000313" key="3">
    <source>
        <dbReference type="EMBL" id="PSW18912.1"/>
    </source>
</evidence>
<dbReference type="EMBL" id="PYMA01000008">
    <property type="protein sequence ID" value="PSW18912.1"/>
    <property type="molecule type" value="Genomic_DNA"/>
</dbReference>
<dbReference type="InterPro" id="IPR011856">
    <property type="entry name" value="tRNA_endonuc-like_dom_sf"/>
</dbReference>
<dbReference type="InterPro" id="IPR007560">
    <property type="entry name" value="Restrct_endonuc_IV_Mrr"/>
</dbReference>
<dbReference type="InterPro" id="IPR011335">
    <property type="entry name" value="Restrct_endonuc-II-like"/>
</dbReference>
<feature type="domain" description="Helicase C-terminal" evidence="2">
    <location>
        <begin position="369"/>
        <end position="531"/>
    </location>
</feature>
<dbReference type="GO" id="GO:0005829">
    <property type="term" value="C:cytosol"/>
    <property type="evidence" value="ECO:0007669"/>
    <property type="project" value="TreeGrafter"/>
</dbReference>
<organism evidence="3 4">
    <name type="scientific">Photobacterium sanctipauli</name>
    <dbReference type="NCBI Taxonomy" id="1342794"/>
    <lineage>
        <taxon>Bacteria</taxon>
        <taxon>Pseudomonadati</taxon>
        <taxon>Pseudomonadota</taxon>
        <taxon>Gammaproteobacteria</taxon>
        <taxon>Vibrionales</taxon>
        <taxon>Vibrionaceae</taxon>
        <taxon>Photobacterium</taxon>
    </lineage>
</organism>
<dbReference type="SMART" id="SM00487">
    <property type="entry name" value="DEXDc"/>
    <property type="match status" value="1"/>
</dbReference>
<dbReference type="PROSITE" id="PS51192">
    <property type="entry name" value="HELICASE_ATP_BIND_1"/>
    <property type="match status" value="1"/>
</dbReference>
<dbReference type="InterPro" id="IPR006935">
    <property type="entry name" value="Helicase/UvrB_N"/>
</dbReference>
<dbReference type="PROSITE" id="PS51194">
    <property type="entry name" value="HELICASE_CTER"/>
    <property type="match status" value="1"/>
</dbReference>